<dbReference type="Proteomes" id="UP000774283">
    <property type="component" value="Unassembled WGS sequence"/>
</dbReference>
<keyword evidence="2" id="KW-1185">Reference proteome</keyword>
<name>A0A9X5FAA0_9MICO</name>
<reference evidence="1 2" key="1">
    <citation type="submission" date="2020-04" db="EMBL/GenBank/DDBJ databases">
        <title>MicrobeNet Type strains.</title>
        <authorList>
            <person name="Nicholson A.C."/>
        </authorList>
    </citation>
    <scope>NUCLEOTIDE SEQUENCE [LARGE SCALE GENOMIC DNA]</scope>
    <source>
        <strain evidence="1 2">ATCC BAA-789</strain>
    </source>
</reference>
<sequence length="55" mass="6256">MSVFRSGRSLRAPVTSVTQRYRRAAVPDGDPMSHDQRTAVDIYQANRPMPNLIIR</sequence>
<gene>
    <name evidence="1" type="ORF">HF995_05535</name>
</gene>
<dbReference type="AlphaFoldDB" id="A0A9X5FAA0"/>
<dbReference type="RefSeq" id="WP_168446746.1">
    <property type="nucleotide sequence ID" value="NZ_JAAXOW010000001.1"/>
</dbReference>
<evidence type="ECO:0000313" key="2">
    <source>
        <dbReference type="Proteomes" id="UP000774283"/>
    </source>
</evidence>
<dbReference type="EMBL" id="JAAXOW010000001">
    <property type="protein sequence ID" value="NKX92741.1"/>
    <property type="molecule type" value="Genomic_DNA"/>
</dbReference>
<protein>
    <submittedName>
        <fullName evidence="1">Uncharacterized protein</fullName>
    </submittedName>
</protein>
<comment type="caution">
    <text evidence="1">The sequence shown here is derived from an EMBL/GenBank/DDBJ whole genome shotgun (WGS) entry which is preliminary data.</text>
</comment>
<evidence type="ECO:0000313" key="1">
    <source>
        <dbReference type="EMBL" id="NKX92741.1"/>
    </source>
</evidence>
<accession>A0A9X5FAA0</accession>
<organism evidence="1 2">
    <name type="scientific">Sanguibacter hominis ATCC BAA-789</name>
    <dbReference type="NCBI Taxonomy" id="1312740"/>
    <lineage>
        <taxon>Bacteria</taxon>
        <taxon>Bacillati</taxon>
        <taxon>Actinomycetota</taxon>
        <taxon>Actinomycetes</taxon>
        <taxon>Micrococcales</taxon>
        <taxon>Sanguibacteraceae</taxon>
        <taxon>Sanguibacter</taxon>
    </lineage>
</organism>
<proteinExistence type="predicted"/>